<name>A0A540NRE7_MALBA</name>
<dbReference type="FunFam" id="1.25.40.10:FF:000158">
    <property type="entry name" value="pentatricopeptide repeat-containing protein At2g33680"/>
    <property type="match status" value="1"/>
</dbReference>
<dbReference type="InterPro" id="IPR046960">
    <property type="entry name" value="PPR_At4g14850-like_plant"/>
</dbReference>
<sequence length="348" mass="39175">MLGQMQESGIKPNQITITSLLPACKDLVSLRAGKEVHSYIYRNCLMEDLATTTALVFMYAKCGEFELFPRVFDMMPRRDTVAWNTMIIANSMHGNGEEALLLFRKMLDSGVKPNSVTFTGVLSGCSHSRLVGEGIMVFYSMRRDHSIEPDADHYSCMVDVLSRAGRLVEAYQFIQRMPMEPTPVTAKRWEEASETRKLMRDRGLTKTPGCSWVQLKNRVYSFVAGDRSNERSKAIYKFLIDMGEKMRLAGYVPNTDFVLQDVDQEEKVGNHSEKLAVAFGILNLNGESTIRGAPFVEHQKTVTVKNAVNIKKDSLRVEPDEESPGRFLVAFTFDAAAPGRWSSLMTLD</sequence>
<comment type="caution">
    <text evidence="6">The sequence shown here is derived from an EMBL/GenBank/DDBJ whole genome shotgun (WGS) entry which is preliminary data.</text>
</comment>
<reference evidence="6 7" key="1">
    <citation type="journal article" date="2019" name="G3 (Bethesda)">
        <title>Sequencing of a Wild Apple (Malus baccata) Genome Unravels the Differences Between Cultivated and Wild Apple Species Regarding Disease Resistance and Cold Tolerance.</title>
        <authorList>
            <person name="Chen X."/>
        </authorList>
    </citation>
    <scope>NUCLEOTIDE SEQUENCE [LARGE SCALE GENOMIC DNA]</scope>
    <source>
        <strain evidence="7">cv. Shandingzi</strain>
        <tissue evidence="6">Leaves</tissue>
    </source>
</reference>
<evidence type="ECO:0000259" key="4">
    <source>
        <dbReference type="Pfam" id="PF14432"/>
    </source>
</evidence>
<dbReference type="InterPro" id="IPR032867">
    <property type="entry name" value="DYW_dom"/>
</dbReference>
<feature type="domain" description="MGRN1/RNF157-like N-terminal" evidence="5">
    <location>
        <begin position="308"/>
        <end position="340"/>
    </location>
</feature>
<dbReference type="InterPro" id="IPR002885">
    <property type="entry name" value="PPR_rpt"/>
</dbReference>
<feature type="repeat" description="PPR" evidence="3">
    <location>
        <begin position="79"/>
        <end position="113"/>
    </location>
</feature>
<evidence type="ECO:0000256" key="1">
    <source>
        <dbReference type="ARBA" id="ARBA00006643"/>
    </source>
</evidence>
<accession>A0A540NRE7</accession>
<dbReference type="PANTHER" id="PTHR47926">
    <property type="entry name" value="PENTATRICOPEPTIDE REPEAT-CONTAINING PROTEIN"/>
    <property type="match status" value="1"/>
</dbReference>
<dbReference type="GO" id="GO:0009451">
    <property type="term" value="P:RNA modification"/>
    <property type="evidence" value="ECO:0007669"/>
    <property type="project" value="InterPro"/>
</dbReference>
<evidence type="ECO:0000256" key="3">
    <source>
        <dbReference type="PROSITE-ProRule" id="PRU00708"/>
    </source>
</evidence>
<dbReference type="Pfam" id="PF14432">
    <property type="entry name" value="DYW_deaminase"/>
    <property type="match status" value="1"/>
</dbReference>
<organism evidence="6 7">
    <name type="scientific">Malus baccata</name>
    <name type="common">Siberian crab apple</name>
    <name type="synonym">Pyrus baccata</name>
    <dbReference type="NCBI Taxonomy" id="106549"/>
    <lineage>
        <taxon>Eukaryota</taxon>
        <taxon>Viridiplantae</taxon>
        <taxon>Streptophyta</taxon>
        <taxon>Embryophyta</taxon>
        <taxon>Tracheophyta</taxon>
        <taxon>Spermatophyta</taxon>
        <taxon>Magnoliopsida</taxon>
        <taxon>eudicotyledons</taxon>
        <taxon>Gunneridae</taxon>
        <taxon>Pentapetalae</taxon>
        <taxon>rosids</taxon>
        <taxon>fabids</taxon>
        <taxon>Rosales</taxon>
        <taxon>Rosaceae</taxon>
        <taxon>Amygdaloideae</taxon>
        <taxon>Maleae</taxon>
        <taxon>Malus</taxon>
    </lineage>
</organism>
<dbReference type="Pfam" id="PF13041">
    <property type="entry name" value="PPR_2"/>
    <property type="match status" value="1"/>
</dbReference>
<dbReference type="Pfam" id="PF26192">
    <property type="entry name" value="RNF157-like_N"/>
    <property type="match status" value="1"/>
</dbReference>
<keyword evidence="2" id="KW-0677">Repeat</keyword>
<protein>
    <submittedName>
        <fullName evidence="6">Uncharacterized protein</fullName>
    </submittedName>
</protein>
<evidence type="ECO:0000313" key="7">
    <source>
        <dbReference type="Proteomes" id="UP000315295"/>
    </source>
</evidence>
<evidence type="ECO:0000313" key="6">
    <source>
        <dbReference type="EMBL" id="TQE13597.1"/>
    </source>
</evidence>
<gene>
    <name evidence="6" type="ORF">C1H46_000604</name>
</gene>
<proteinExistence type="inferred from homology"/>
<dbReference type="PROSITE" id="PS51375">
    <property type="entry name" value="PPR"/>
    <property type="match status" value="1"/>
</dbReference>
<dbReference type="Pfam" id="PF01535">
    <property type="entry name" value="PPR"/>
    <property type="match status" value="1"/>
</dbReference>
<comment type="similarity">
    <text evidence="1">Belongs to the PPR family. PCMP-H subfamily.</text>
</comment>
<dbReference type="GO" id="GO:0099402">
    <property type="term" value="P:plant organ development"/>
    <property type="evidence" value="ECO:0007669"/>
    <property type="project" value="UniProtKB-ARBA"/>
</dbReference>
<dbReference type="Gene3D" id="1.25.40.10">
    <property type="entry name" value="Tetratricopeptide repeat domain"/>
    <property type="match status" value="2"/>
</dbReference>
<dbReference type="PANTHER" id="PTHR47926:SF426">
    <property type="entry name" value="TETRATRICOPEPTIDE-LIKE HELICAL DOMAIN SUPERFAMILY, DYW DOMAIN-CONTAINING PROTEIN"/>
    <property type="match status" value="1"/>
</dbReference>
<dbReference type="InterPro" id="IPR058981">
    <property type="entry name" value="MGRN1/RNF157-like_N"/>
</dbReference>
<dbReference type="GO" id="GO:0008270">
    <property type="term" value="F:zinc ion binding"/>
    <property type="evidence" value="ECO:0007669"/>
    <property type="project" value="InterPro"/>
</dbReference>
<keyword evidence="7" id="KW-1185">Reference proteome</keyword>
<dbReference type="InterPro" id="IPR011990">
    <property type="entry name" value="TPR-like_helical_dom_sf"/>
</dbReference>
<evidence type="ECO:0000259" key="5">
    <source>
        <dbReference type="Pfam" id="PF26192"/>
    </source>
</evidence>
<dbReference type="NCBIfam" id="TIGR00756">
    <property type="entry name" value="PPR"/>
    <property type="match status" value="2"/>
</dbReference>
<dbReference type="EMBL" id="VIEB01000009">
    <property type="protein sequence ID" value="TQE13597.1"/>
    <property type="molecule type" value="Genomic_DNA"/>
</dbReference>
<dbReference type="AlphaFoldDB" id="A0A540NRE7"/>
<dbReference type="GO" id="GO:0003723">
    <property type="term" value="F:RNA binding"/>
    <property type="evidence" value="ECO:0007669"/>
    <property type="project" value="InterPro"/>
</dbReference>
<evidence type="ECO:0000256" key="2">
    <source>
        <dbReference type="ARBA" id="ARBA00022737"/>
    </source>
</evidence>
<feature type="domain" description="DYW" evidence="4">
    <location>
        <begin position="250"/>
        <end position="291"/>
    </location>
</feature>
<dbReference type="Proteomes" id="UP000315295">
    <property type="component" value="Unassembled WGS sequence"/>
</dbReference>